<evidence type="ECO:0000313" key="3">
    <source>
        <dbReference type="Proteomes" id="UP000296049"/>
    </source>
</evidence>
<dbReference type="EMBL" id="KB742929">
    <property type="protein sequence ID" value="EOB02825.1"/>
    <property type="molecule type" value="Genomic_DNA"/>
</dbReference>
<evidence type="ECO:0000256" key="1">
    <source>
        <dbReference type="SAM" id="MobiDB-lite"/>
    </source>
</evidence>
<evidence type="ECO:0000313" key="2">
    <source>
        <dbReference type="EMBL" id="EOB02825.1"/>
    </source>
</evidence>
<name>R0LMA6_ANAPL</name>
<sequence length="438" mass="46899">MTDALTVFESCRTGDDMVEGCLWRSATPSQFTKTRLSQPKLLVTATYSPARTVHPVPCCVSASCKTSGADSPPCQTWGWVEKCFTPFSSTLGWFLMSCTGSGVTEQTNMQKCESSHDFMSSGPVAQVIKVFLGLLHAQLYVHDFGPDPRFVFRFDQGLTSPLSRQNPLKAGVLKERGLPACFLCFSTCLLRQPRQENGVGSVVLREGTSCCVAVNIADFACKFYLWRVHIDPMQTAARLLCPASTLPPPPLLPGSTKSAGHSFPPRGDGVVPTQNGWRQTAADKEAAECLSWGGSQQVGLVGTGAPVTASSHSSQVASYSVLLRWVVSFHGIVFLLLLVRDLSLNSQAVAQSARLYGNGTCTCQGGLQGFGANMNMGQRLWCSCCHGEGWSSSSRGKAFRPQLRGAGQSPDASTEGPAVHGADPKACSDYVPPHYISG</sequence>
<reference evidence="3" key="1">
    <citation type="journal article" date="2013" name="Nat. Genet.">
        <title>The duck genome and transcriptome provide insight into an avian influenza virus reservoir species.</title>
        <authorList>
            <person name="Huang Y."/>
            <person name="Li Y."/>
            <person name="Burt D.W."/>
            <person name="Chen H."/>
            <person name="Zhang Y."/>
            <person name="Qian W."/>
            <person name="Kim H."/>
            <person name="Gan S."/>
            <person name="Zhao Y."/>
            <person name="Li J."/>
            <person name="Yi K."/>
            <person name="Feng H."/>
            <person name="Zhu P."/>
            <person name="Li B."/>
            <person name="Liu Q."/>
            <person name="Fairley S."/>
            <person name="Magor K.E."/>
            <person name="Du Z."/>
            <person name="Hu X."/>
            <person name="Goodman L."/>
            <person name="Tafer H."/>
            <person name="Vignal A."/>
            <person name="Lee T."/>
            <person name="Kim K.W."/>
            <person name="Sheng Z."/>
            <person name="An Y."/>
            <person name="Searle S."/>
            <person name="Herrero J."/>
            <person name="Groenen M.A."/>
            <person name="Crooijmans R.P."/>
            <person name="Faraut T."/>
            <person name="Cai Q."/>
            <person name="Webster R.G."/>
            <person name="Aldridge J.R."/>
            <person name="Warren W.C."/>
            <person name="Bartschat S."/>
            <person name="Kehr S."/>
            <person name="Marz M."/>
            <person name="Stadler P.F."/>
            <person name="Smith J."/>
            <person name="Kraus R.H."/>
            <person name="Zhao Y."/>
            <person name="Ren L."/>
            <person name="Fei J."/>
            <person name="Morisson M."/>
            <person name="Kaiser P."/>
            <person name="Griffin D.K."/>
            <person name="Rao M."/>
            <person name="Pitel F."/>
            <person name="Wang J."/>
            <person name="Li N."/>
        </authorList>
    </citation>
    <scope>NUCLEOTIDE SEQUENCE [LARGE SCALE GENOMIC DNA]</scope>
</reference>
<gene>
    <name evidence="2" type="ORF">Anapl_00910</name>
</gene>
<feature type="region of interest" description="Disordered" evidence="1">
    <location>
        <begin position="396"/>
        <end position="426"/>
    </location>
</feature>
<feature type="region of interest" description="Disordered" evidence="1">
    <location>
        <begin position="251"/>
        <end position="270"/>
    </location>
</feature>
<proteinExistence type="predicted"/>
<keyword evidence="3" id="KW-1185">Reference proteome</keyword>
<dbReference type="Proteomes" id="UP000296049">
    <property type="component" value="Unassembled WGS sequence"/>
</dbReference>
<accession>R0LMA6</accession>
<protein>
    <submittedName>
        <fullName evidence="2">Uncharacterized protein</fullName>
    </submittedName>
</protein>
<organism evidence="2 3">
    <name type="scientific">Anas platyrhynchos</name>
    <name type="common">Mallard</name>
    <name type="synonym">Anas boschas</name>
    <dbReference type="NCBI Taxonomy" id="8839"/>
    <lineage>
        <taxon>Eukaryota</taxon>
        <taxon>Metazoa</taxon>
        <taxon>Chordata</taxon>
        <taxon>Craniata</taxon>
        <taxon>Vertebrata</taxon>
        <taxon>Euteleostomi</taxon>
        <taxon>Archelosauria</taxon>
        <taxon>Archosauria</taxon>
        <taxon>Dinosauria</taxon>
        <taxon>Saurischia</taxon>
        <taxon>Theropoda</taxon>
        <taxon>Coelurosauria</taxon>
        <taxon>Aves</taxon>
        <taxon>Neognathae</taxon>
        <taxon>Galloanserae</taxon>
        <taxon>Anseriformes</taxon>
        <taxon>Anatidae</taxon>
        <taxon>Anatinae</taxon>
        <taxon>Anas</taxon>
    </lineage>
</organism>
<dbReference type="AlphaFoldDB" id="R0LMA6"/>